<protein>
    <submittedName>
        <fullName evidence="1">Uncharacterized protein</fullName>
    </submittedName>
</protein>
<gene>
    <name evidence="1" type="ORF">PSYICH_LOCUS372</name>
</gene>
<organism evidence="1 2">
    <name type="scientific">Psylliodes chrysocephalus</name>
    <dbReference type="NCBI Taxonomy" id="3402493"/>
    <lineage>
        <taxon>Eukaryota</taxon>
        <taxon>Metazoa</taxon>
        <taxon>Ecdysozoa</taxon>
        <taxon>Arthropoda</taxon>
        <taxon>Hexapoda</taxon>
        <taxon>Insecta</taxon>
        <taxon>Pterygota</taxon>
        <taxon>Neoptera</taxon>
        <taxon>Endopterygota</taxon>
        <taxon>Coleoptera</taxon>
        <taxon>Polyphaga</taxon>
        <taxon>Cucujiformia</taxon>
        <taxon>Chrysomeloidea</taxon>
        <taxon>Chrysomelidae</taxon>
        <taxon>Galerucinae</taxon>
        <taxon>Alticini</taxon>
        <taxon>Psylliodes</taxon>
    </lineage>
</organism>
<reference evidence="1" key="1">
    <citation type="submission" date="2022-01" db="EMBL/GenBank/DDBJ databases">
        <authorList>
            <person name="King R."/>
        </authorList>
    </citation>
    <scope>NUCLEOTIDE SEQUENCE</scope>
</reference>
<dbReference type="Proteomes" id="UP001153636">
    <property type="component" value="Chromosome 1"/>
</dbReference>
<dbReference type="PANTHER" id="PTHR46704">
    <property type="entry name" value="CXC DOMAIN-CONTAINING PROTEIN-RELATED"/>
    <property type="match status" value="1"/>
</dbReference>
<evidence type="ECO:0000313" key="1">
    <source>
        <dbReference type="EMBL" id="CAH1099562.1"/>
    </source>
</evidence>
<keyword evidence="2" id="KW-1185">Reference proteome</keyword>
<proteinExistence type="predicted"/>
<dbReference type="AlphaFoldDB" id="A0A9P0G7G3"/>
<evidence type="ECO:0000313" key="2">
    <source>
        <dbReference type="Proteomes" id="UP001153636"/>
    </source>
</evidence>
<dbReference type="PANTHER" id="PTHR46704:SF9">
    <property type="entry name" value="BHLH DOMAIN-CONTAINING PROTEIN"/>
    <property type="match status" value="1"/>
</dbReference>
<name>A0A9P0G7G3_9CUCU</name>
<dbReference type="OrthoDB" id="7405901at2759"/>
<sequence>MAGLNAKDDVSKELKKSRIIRDNADLQSICNTLEESTNPFSISFEKETLYNMTGKAANMNTKKYLLSSMNKGDTLRTAFIEECNKENERFNQTIHKQKINYFEAEGVKVKVPTKDNKDKEVGLTVEYLVECVFWL</sequence>
<accession>A0A9P0G7G3</accession>
<dbReference type="EMBL" id="OV651813">
    <property type="protein sequence ID" value="CAH1099562.1"/>
    <property type="molecule type" value="Genomic_DNA"/>
</dbReference>